<dbReference type="PANTHER" id="PTHR22715">
    <property type="entry name" value="TRANSFORMING GROWTH FACTOR BETA REGULATED GENE 1"/>
    <property type="match status" value="1"/>
</dbReference>
<gene>
    <name evidence="5" type="ORF">A7U60_g7924</name>
</gene>
<dbReference type="SMART" id="SM00542">
    <property type="entry name" value="FYRC"/>
    <property type="match status" value="1"/>
</dbReference>
<dbReference type="AlphaFoldDB" id="A0A9Q5HS42"/>
<feature type="region of interest" description="Disordered" evidence="4">
    <location>
        <begin position="62"/>
        <end position="90"/>
    </location>
</feature>
<dbReference type="Proteomes" id="UP000757232">
    <property type="component" value="Unassembled WGS sequence"/>
</dbReference>
<evidence type="ECO:0000256" key="3">
    <source>
        <dbReference type="SAM" id="Coils"/>
    </source>
</evidence>
<reference evidence="5" key="1">
    <citation type="submission" date="2016-06" db="EMBL/GenBank/DDBJ databases">
        <title>Draft Genome sequence of the fungus Inonotus baumii.</title>
        <authorList>
            <person name="Zhu H."/>
            <person name="Lin W."/>
        </authorList>
    </citation>
    <scope>NUCLEOTIDE SEQUENCE</scope>
    <source>
        <strain evidence="5">821</strain>
    </source>
</reference>
<evidence type="ECO:0000313" key="5">
    <source>
        <dbReference type="EMBL" id="OCB84970.1"/>
    </source>
</evidence>
<evidence type="ECO:0008006" key="7">
    <source>
        <dbReference type="Google" id="ProtNLM"/>
    </source>
</evidence>
<protein>
    <recommendedName>
        <fullName evidence="7">Transforming growth factor beta regulator 1</fullName>
    </recommendedName>
</protein>
<dbReference type="InterPro" id="IPR003889">
    <property type="entry name" value="FYrich_C"/>
</dbReference>
<organism evidence="5 6">
    <name type="scientific">Sanghuangporus baumii</name>
    <name type="common">Phellinus baumii</name>
    <dbReference type="NCBI Taxonomy" id="108892"/>
    <lineage>
        <taxon>Eukaryota</taxon>
        <taxon>Fungi</taxon>
        <taxon>Dikarya</taxon>
        <taxon>Basidiomycota</taxon>
        <taxon>Agaricomycotina</taxon>
        <taxon>Agaricomycetes</taxon>
        <taxon>Hymenochaetales</taxon>
        <taxon>Hymenochaetaceae</taxon>
        <taxon>Sanghuangporus</taxon>
    </lineage>
</organism>
<comment type="subcellular location">
    <subcellularLocation>
        <location evidence="1">Nucleus</location>
    </subcellularLocation>
</comment>
<feature type="region of interest" description="Disordered" evidence="4">
    <location>
        <begin position="295"/>
        <end position="477"/>
    </location>
</feature>
<feature type="compositionally biased region" description="Polar residues" evidence="4">
    <location>
        <begin position="432"/>
        <end position="443"/>
    </location>
</feature>
<dbReference type="SMART" id="SM00541">
    <property type="entry name" value="FYRN"/>
    <property type="match status" value="1"/>
</dbReference>
<feature type="compositionally biased region" description="Basic and acidic residues" evidence="4">
    <location>
        <begin position="62"/>
        <end position="74"/>
    </location>
</feature>
<feature type="compositionally biased region" description="Basic and acidic residues" evidence="4">
    <location>
        <begin position="678"/>
        <end position="704"/>
    </location>
</feature>
<evidence type="ECO:0000313" key="6">
    <source>
        <dbReference type="Proteomes" id="UP000757232"/>
    </source>
</evidence>
<sequence length="820" mass="90301">MVIPNRIHSAGHSTTSSLPNRANHRPIQSHLVIPLPKYLLPSPSQRLALPPLISSFPLVMSHRQDTRPPQDRDYSMPPPPSVAWQPSPSVNGAERPVLTHQQLTDKYSNLKRRYFQLDDGLKETQVELQKSMERNTKLRSERNILLDRIIELEERNKLLERHLEQFDPAFVAAHKEAPATSTGAFPRALVTERARAAFVANLQQAMAEVENEDPSVDPVLLSRRVGPGARKREAEEMERRQELEARELKRQKRTRPVPGAGPSPGSTPAPIVTRNGNGLTATDAAQLQPVQFQWRASGSGTPSISVERNKPIPVHEQPESPHESSRAVSGPSNGPPSLPREQREPLTREDSMSRPDSDSSISPAPYYQTETRFIHSDIRETSAQTIRSRERSPTEPVSVQVPLSPRLHSAPRQPMAPPPVPAFSLPPPPPASTTQRITMNSAPRPSDLQRLTKPKRLKAHTVTSKSHSIPTVPRDRTTGRPLLPLNVGIMTVLSLGEVCMREHFHTERYIFPIGYEVTRRYLSTQDPNAEVVYHCTILDGGDGPKFQIIAADMPDKPIIAGTATGAWSGIVRAANLIRKRQHSNSVSGPDYFGLGQNTIKHLIQELPGADRLKNYVWQNFVEGGPLGGRHAAVIPALPEEYETSMAVGGYHNRERERAAHSGGAGPGLGLSVMPEPIQPRHADDFVEGGREPSRQERGRVYEQRHHSRRGRSASSSSTSTVSTRRAPSTQRQDAYAASPPPSSATSTQTSMSVQSQSSHSHAHSDSRQTRSQSHVRSPNVPPKLASIMNVYVPPNGLTRSRASGPGARSSYSPENAVVQA</sequence>
<dbReference type="Pfam" id="PF05964">
    <property type="entry name" value="FYRN"/>
    <property type="match status" value="1"/>
</dbReference>
<feature type="region of interest" description="Disordered" evidence="4">
    <location>
        <begin position="656"/>
        <end position="820"/>
    </location>
</feature>
<keyword evidence="2" id="KW-0539">Nucleus</keyword>
<dbReference type="GO" id="GO:0005634">
    <property type="term" value="C:nucleus"/>
    <property type="evidence" value="ECO:0007669"/>
    <property type="project" value="UniProtKB-SubCell"/>
</dbReference>
<dbReference type="OrthoDB" id="285793at2759"/>
<feature type="coiled-coil region" evidence="3">
    <location>
        <begin position="121"/>
        <end position="162"/>
    </location>
</feature>
<dbReference type="PANTHER" id="PTHR22715:SF0">
    <property type="entry name" value="TRANSFORMING GROWTH FACTOR BETA REGULATOR 1"/>
    <property type="match status" value="1"/>
</dbReference>
<name>A0A9Q5HS42_SANBA</name>
<feature type="compositionally biased region" description="Low complexity" evidence="4">
    <location>
        <begin position="743"/>
        <end position="759"/>
    </location>
</feature>
<feature type="compositionally biased region" description="Basic and acidic residues" evidence="4">
    <location>
        <begin position="316"/>
        <end position="325"/>
    </location>
</feature>
<feature type="compositionally biased region" description="Basic and acidic residues" evidence="4">
    <location>
        <begin position="230"/>
        <end position="248"/>
    </location>
</feature>
<feature type="compositionally biased region" description="Polar residues" evidence="4">
    <location>
        <begin position="11"/>
        <end position="20"/>
    </location>
</feature>
<dbReference type="PROSITE" id="PS51542">
    <property type="entry name" value="FYRN"/>
    <property type="match status" value="1"/>
</dbReference>
<dbReference type="Pfam" id="PF05965">
    <property type="entry name" value="FYRC"/>
    <property type="match status" value="1"/>
</dbReference>
<feature type="compositionally biased region" description="Pro residues" evidence="4">
    <location>
        <begin position="414"/>
        <end position="431"/>
    </location>
</feature>
<feature type="compositionally biased region" description="Polar residues" evidence="4">
    <location>
        <begin position="295"/>
        <end position="306"/>
    </location>
</feature>
<feature type="compositionally biased region" description="Low complexity" evidence="4">
    <location>
        <begin position="712"/>
        <end position="729"/>
    </location>
</feature>
<evidence type="ECO:0000256" key="4">
    <source>
        <dbReference type="SAM" id="MobiDB-lite"/>
    </source>
</evidence>
<dbReference type="InterPro" id="IPR003888">
    <property type="entry name" value="FYrich_N"/>
</dbReference>
<dbReference type="Gene3D" id="3.30.160.360">
    <property type="match status" value="1"/>
</dbReference>
<feature type="compositionally biased region" description="Basic and acidic residues" evidence="4">
    <location>
        <begin position="340"/>
        <end position="357"/>
    </location>
</feature>
<accession>A0A9Q5HS42</accession>
<feature type="region of interest" description="Disordered" evidence="4">
    <location>
        <begin position="1"/>
        <end position="22"/>
    </location>
</feature>
<keyword evidence="3" id="KW-0175">Coiled coil</keyword>
<evidence type="ECO:0000256" key="1">
    <source>
        <dbReference type="ARBA" id="ARBA00004123"/>
    </source>
</evidence>
<dbReference type="EMBL" id="LNZH02000212">
    <property type="protein sequence ID" value="OCB84970.1"/>
    <property type="molecule type" value="Genomic_DNA"/>
</dbReference>
<dbReference type="GO" id="GO:0051726">
    <property type="term" value="P:regulation of cell cycle"/>
    <property type="evidence" value="ECO:0007669"/>
    <property type="project" value="TreeGrafter"/>
</dbReference>
<keyword evidence="6" id="KW-1185">Reference proteome</keyword>
<feature type="region of interest" description="Disordered" evidence="4">
    <location>
        <begin position="218"/>
        <end position="277"/>
    </location>
</feature>
<comment type="caution">
    <text evidence="5">The sequence shown here is derived from an EMBL/GenBank/DDBJ whole genome shotgun (WGS) entry which is preliminary data.</text>
</comment>
<dbReference type="InterPro" id="IPR040092">
    <property type="entry name" value="TBRG1"/>
</dbReference>
<dbReference type="PROSITE" id="PS51543">
    <property type="entry name" value="FYRC"/>
    <property type="match status" value="1"/>
</dbReference>
<proteinExistence type="predicted"/>
<evidence type="ECO:0000256" key="2">
    <source>
        <dbReference type="ARBA" id="ARBA00023242"/>
    </source>
</evidence>
<feature type="compositionally biased region" description="Low complexity" evidence="4">
    <location>
        <begin position="800"/>
        <end position="813"/>
    </location>
</feature>